<dbReference type="Gene3D" id="3.30.465.10">
    <property type="match status" value="1"/>
</dbReference>
<evidence type="ECO:0000259" key="13">
    <source>
        <dbReference type="PROSITE" id="PS51846"/>
    </source>
</evidence>
<keyword evidence="6 10" id="KW-1133">Transmembrane helix</keyword>
<dbReference type="InterPro" id="IPR000644">
    <property type="entry name" value="CBS_dom"/>
</dbReference>
<feature type="transmembrane region" description="Helical" evidence="11">
    <location>
        <begin position="99"/>
        <end position="124"/>
    </location>
</feature>
<keyword evidence="5" id="KW-0677">Repeat</keyword>
<comment type="subcellular location">
    <subcellularLocation>
        <location evidence="1">Cell membrane</location>
        <topology evidence="1">Multi-pass membrane protein</topology>
    </subcellularLocation>
</comment>
<feature type="domain" description="CNNM transmembrane" evidence="13">
    <location>
        <begin position="1"/>
        <end position="203"/>
    </location>
</feature>
<keyword evidence="7 9" id="KW-0129">CBS domain</keyword>
<feature type="domain" description="CBS" evidence="12">
    <location>
        <begin position="222"/>
        <end position="281"/>
    </location>
</feature>
<dbReference type="PROSITE" id="PS51371">
    <property type="entry name" value="CBS"/>
    <property type="match status" value="2"/>
</dbReference>
<dbReference type="InterPro" id="IPR051676">
    <property type="entry name" value="UPF0053_domain"/>
</dbReference>
<evidence type="ECO:0000259" key="12">
    <source>
        <dbReference type="PROSITE" id="PS51371"/>
    </source>
</evidence>
<evidence type="ECO:0000256" key="4">
    <source>
        <dbReference type="ARBA" id="ARBA00022692"/>
    </source>
</evidence>
<evidence type="ECO:0000256" key="8">
    <source>
        <dbReference type="ARBA" id="ARBA00023136"/>
    </source>
</evidence>
<evidence type="ECO:0000313" key="15">
    <source>
        <dbReference type="Proteomes" id="UP001060039"/>
    </source>
</evidence>
<dbReference type="InterPro" id="IPR046342">
    <property type="entry name" value="CBS_dom_sf"/>
</dbReference>
<evidence type="ECO:0000256" key="3">
    <source>
        <dbReference type="ARBA" id="ARBA00022475"/>
    </source>
</evidence>
<dbReference type="Proteomes" id="UP001060039">
    <property type="component" value="Chromosome"/>
</dbReference>
<gene>
    <name evidence="14" type="ORF">NNL39_00925</name>
</gene>
<dbReference type="InterPro" id="IPR002550">
    <property type="entry name" value="CNNM"/>
</dbReference>
<keyword evidence="15" id="KW-1185">Reference proteome</keyword>
<dbReference type="InterPro" id="IPR036318">
    <property type="entry name" value="FAD-bd_PCMH-like_sf"/>
</dbReference>
<evidence type="ECO:0000256" key="10">
    <source>
        <dbReference type="PROSITE-ProRule" id="PRU01193"/>
    </source>
</evidence>
<evidence type="ECO:0000256" key="11">
    <source>
        <dbReference type="SAM" id="Phobius"/>
    </source>
</evidence>
<dbReference type="SUPFAM" id="SSF56176">
    <property type="entry name" value="FAD-binding/transporter-associated domain-like"/>
    <property type="match status" value="1"/>
</dbReference>
<dbReference type="PANTHER" id="PTHR43099:SF6">
    <property type="entry name" value="UPF0053 PROTEIN RV1842C"/>
    <property type="match status" value="1"/>
</dbReference>
<keyword evidence="8 10" id="KW-0472">Membrane</keyword>
<dbReference type="Pfam" id="PF03471">
    <property type="entry name" value="CorC_HlyC"/>
    <property type="match status" value="1"/>
</dbReference>
<dbReference type="RefSeq" id="WP_255159847.1">
    <property type="nucleotide sequence ID" value="NZ_CP101497.1"/>
</dbReference>
<proteinExistence type="inferred from homology"/>
<reference evidence="14" key="1">
    <citation type="submission" date="2022-07" db="EMBL/GenBank/DDBJ databases">
        <title>Taxonomic analysis of Microcella humidisoli nov. sp., isolated from riverside soil.</title>
        <authorList>
            <person name="Molina K.M."/>
            <person name="Kim S.B."/>
        </authorList>
    </citation>
    <scope>NUCLEOTIDE SEQUENCE</scope>
    <source>
        <strain evidence="14">MMS21-STM10</strain>
    </source>
</reference>
<sequence length="448" mass="47998">MSAEWISLLAGLLLTIGTGFFVASEFALVNLDRSELEARQARGEKRLGPTIAALKITSTHLSSAQLGITLTTLLTGFLMEPAISSMLADPLRSIGLPEGAVPVVGSIVAITIATLLSMIVGELVPKNFALSLPRQTAKVVVPFQWAFTTVFRPAIVVLNGSANAILRSMGVEPKEELSGARTAEELASLVRRSASQGRLDSDTATLLSRTLAFSQHTAQDVMTPRPRVAAVERGDSAQSVIELARTTGHSRFPVIDESIDDIVGIVHVKQAVAVPRDRRAEVPASALQSEALRVPETMMLDTLLAELRGRGYQMAIVVDEYGGTAGVATLEDLVEELVGEVSDEHDRARVDVVRSRNWLTFPGILRPDELTDRAGVTVPDDGPWETVGGFLMAELGRLPEVGDTVEIASGTFRIERLDGRRIDRVRFTPLATGEIALPAESANGGASR</sequence>
<dbReference type="Pfam" id="PF01595">
    <property type="entry name" value="CNNM"/>
    <property type="match status" value="1"/>
</dbReference>
<dbReference type="Pfam" id="PF00571">
    <property type="entry name" value="CBS"/>
    <property type="match status" value="2"/>
</dbReference>
<comment type="similarity">
    <text evidence="2">Belongs to the UPF0053 family.</text>
</comment>
<dbReference type="PROSITE" id="PS51846">
    <property type="entry name" value="CNNM"/>
    <property type="match status" value="1"/>
</dbReference>
<organism evidence="14 15">
    <name type="scientific">Microcella humidisoli</name>
    <dbReference type="NCBI Taxonomy" id="2963406"/>
    <lineage>
        <taxon>Bacteria</taxon>
        <taxon>Bacillati</taxon>
        <taxon>Actinomycetota</taxon>
        <taxon>Actinomycetes</taxon>
        <taxon>Micrococcales</taxon>
        <taxon>Microbacteriaceae</taxon>
        <taxon>Microcella</taxon>
    </lineage>
</organism>
<accession>A0ABY5FWN0</accession>
<dbReference type="SUPFAM" id="SSF54631">
    <property type="entry name" value="CBS-domain pair"/>
    <property type="match status" value="1"/>
</dbReference>
<evidence type="ECO:0000256" key="2">
    <source>
        <dbReference type="ARBA" id="ARBA00006337"/>
    </source>
</evidence>
<feature type="domain" description="CBS" evidence="12">
    <location>
        <begin position="287"/>
        <end position="344"/>
    </location>
</feature>
<feature type="transmembrane region" description="Helical" evidence="11">
    <location>
        <begin position="6"/>
        <end position="31"/>
    </location>
</feature>
<evidence type="ECO:0000256" key="9">
    <source>
        <dbReference type="PROSITE-ProRule" id="PRU00703"/>
    </source>
</evidence>
<keyword evidence="3" id="KW-1003">Cell membrane</keyword>
<keyword evidence="4 10" id="KW-0812">Transmembrane</keyword>
<evidence type="ECO:0000256" key="1">
    <source>
        <dbReference type="ARBA" id="ARBA00004651"/>
    </source>
</evidence>
<protein>
    <submittedName>
        <fullName evidence="14">Hemolysin family protein</fullName>
    </submittedName>
</protein>
<evidence type="ECO:0000313" key="14">
    <source>
        <dbReference type="EMBL" id="UTT62716.1"/>
    </source>
</evidence>
<dbReference type="CDD" id="cd04590">
    <property type="entry name" value="CBS_pair_CorC_HlyC_assoc"/>
    <property type="match status" value="1"/>
</dbReference>
<dbReference type="SMART" id="SM01091">
    <property type="entry name" value="CorC_HlyC"/>
    <property type="match status" value="1"/>
</dbReference>
<evidence type="ECO:0000256" key="6">
    <source>
        <dbReference type="ARBA" id="ARBA00022989"/>
    </source>
</evidence>
<dbReference type="EMBL" id="CP101497">
    <property type="protein sequence ID" value="UTT62716.1"/>
    <property type="molecule type" value="Genomic_DNA"/>
</dbReference>
<name>A0ABY5FWN0_9MICO</name>
<dbReference type="InterPro" id="IPR005170">
    <property type="entry name" value="Transptr-assoc_dom"/>
</dbReference>
<dbReference type="InterPro" id="IPR016169">
    <property type="entry name" value="FAD-bd_PCMH_sub2"/>
</dbReference>
<feature type="transmembrane region" description="Helical" evidence="11">
    <location>
        <begin position="52"/>
        <end position="79"/>
    </location>
</feature>
<dbReference type="Gene3D" id="3.10.580.10">
    <property type="entry name" value="CBS-domain"/>
    <property type="match status" value="1"/>
</dbReference>
<evidence type="ECO:0000256" key="5">
    <source>
        <dbReference type="ARBA" id="ARBA00022737"/>
    </source>
</evidence>
<evidence type="ECO:0000256" key="7">
    <source>
        <dbReference type="ARBA" id="ARBA00023122"/>
    </source>
</evidence>
<dbReference type="InterPro" id="IPR044751">
    <property type="entry name" value="Ion_transp-like_CBS"/>
</dbReference>
<dbReference type="PANTHER" id="PTHR43099">
    <property type="entry name" value="UPF0053 PROTEIN YRKA"/>
    <property type="match status" value="1"/>
</dbReference>